<organism evidence="4 5">
    <name type="scientific">Tangfeifania diversioriginum</name>
    <dbReference type="NCBI Taxonomy" id="1168035"/>
    <lineage>
        <taxon>Bacteria</taxon>
        <taxon>Pseudomonadati</taxon>
        <taxon>Bacteroidota</taxon>
        <taxon>Bacteroidia</taxon>
        <taxon>Marinilabiliales</taxon>
        <taxon>Prolixibacteraceae</taxon>
        <taxon>Tangfeifania</taxon>
    </lineage>
</organism>
<dbReference type="RefSeq" id="WP_083578194.1">
    <property type="nucleotide sequence ID" value="NZ_FQZE01000013.1"/>
</dbReference>
<name>A0A1M6HGQ0_9BACT</name>
<keyword evidence="5" id="KW-1185">Reference proteome</keyword>
<keyword evidence="1" id="KW-0677">Repeat</keyword>
<dbReference type="EMBL" id="FQZE01000013">
    <property type="protein sequence ID" value="SHJ21314.1"/>
    <property type="molecule type" value="Genomic_DNA"/>
</dbReference>
<protein>
    <submittedName>
        <fullName evidence="4">HYR domain-containing protein</fullName>
    </submittedName>
</protein>
<dbReference type="InterPro" id="IPR035986">
    <property type="entry name" value="PKD_dom_sf"/>
</dbReference>
<dbReference type="InterPro" id="IPR045828">
    <property type="entry name" value="PKD_Bacteroidetes"/>
</dbReference>
<dbReference type="Pfam" id="PF02494">
    <property type="entry name" value="HYR"/>
    <property type="match status" value="2"/>
</dbReference>
<dbReference type="PROSITE" id="PS50825">
    <property type="entry name" value="HYR"/>
    <property type="match status" value="3"/>
</dbReference>
<feature type="compositionally biased region" description="Polar residues" evidence="2">
    <location>
        <begin position="166"/>
        <end position="177"/>
    </location>
</feature>
<evidence type="ECO:0000259" key="3">
    <source>
        <dbReference type="PROSITE" id="PS50825"/>
    </source>
</evidence>
<sequence length="3013" mass="319606">MVKNRGHITLVRILILVTFLLTAVLDEKSDAREVSLYHFSGSRTRFTTSSLTECNCALLNLNTGPTADKTCFFKTGFPILNQNEAGFSIPNVNSTKLFLVPLLASGALKKQGYHPINGPPDRAIQTEDLFNQPFKSKAVIPSPAGSCIPIPENLLASLNPLQLTPGSEVMHTTNKKSTTYDKKTPSTSFRAQQNPEITCPGDISTYTDINTCESFISGNLDPEFDENEVASLTWEMTGATEDASPPQGINRIGSHTFNEGATMVTYTATGNDRNTTSCSFTVTISDNQVPRLENIPGDITVQAAPGECSATVFWIEPTASDNCTPNRLIIKENNYEPGDEFPVGTTRVEYIASDAMGNESQQATFTITVEDTEPPVLSMPADTTIQCGDEIPASWQTLQQLTAAGGSATDNCKVDETTFRLLSETQSRENCPYALTKVYEIADASGNVATAEHRIVVEGEEEVAETDEEVELKGAMAGTTTAIDDGDWDDPATWDNGVPDGSTNVVIPSAYTVTLTDDAVCNDINIEGTLNYLDNGAYNLQVYGNWTNSGSYNGGTNGIVEFAGSVDATISGNTTFEDLIISKGSLSTTLSIIGTAAISGGGSLKMNSGLVQVGSGNSFNINSTGGFTIEETAGLEINGGTLTTGAFSIENKGLFKINDGTVTLGQTSGNSLTIRSSGTLEVNDGTVNIAGRLVVSGGTADIFGGTINLNTEGHSSSSLATLDLTATSDFNMTGGTINFLNPNGSGNLDLSILDGGTKNFGGTLNFGTGTYKISSDTSFPNFTSTGDADIIYRIPVTENGTYNFPLTTAAGASIPASITISGSDYTNAYIEIETFDEKHPENANTTNFLNRYWTIATSGITNLDYDVTVDYHSNDISGTISGFIVGDYTGSVWNETGNATISGNTISITEITQQNFEFTALSEPTVSVSASPETICYGTSTTLTATATGDQIESYSWNPATDLDLTDPANPIASPSVTTTYEVTVTDGNGFIASDDIEVIVHPLPTAQITSADLTICDGGSVNISGNVTANGNWTLTLSDGSTATGTGDGTFSVIVNPNTTTTYSISSLSDENCDAVESGLTGTTTVTVVEQPVAPDLTKNPNLSDVCEGQTLTVSVTAGTGGAGNIDDEYRYSTDNGTNWSAWSTTVPTFNAVEGINLIESRRTADGTGCTESTPNRVSWIVIAQPEGPTLASKTPGDDGVCVGQSVSATFNSGSGGVGCSDEFQYSFDGINWATYSGGNINTTGHEGNTLIIQGRRTNCAVNTECTGTNWATIAEWEIYPLPIPTITGNFLPCQTTTVTYTTESGMSSYDWSVSAGGSVISGGDGTNQIDVRWNNSGSQAIEVNYTTPEGCTASNSTVETVNVYQKPTLVINDPEGVCAPGTVDLTAPAITTGSTSGLTYDYFTDATGNTALTAPETVTTSGTYYIRGESSDGCFTDIKPVEVTIYDEVEVVITDPDPVCTPATVNLTNAAITSGSTTGLNYTYWLDANATNSLTNYTTVATTGTYYIKGETTNGCYDIQPVNVTVNTTPEMTTDNTKTICSGESTDILLQANVDANFSWTIGEITGNISGAEAGSGSLIDQELEATEATGGTVEYLVTAKADYDNDFSCESSVFPITVTVNTLPTVTQQPETPLLVCGKSNTAISSYSTASPSATIQWEYSMDGTTGWTPVPDGLVGSGDLRDFEFDGTTKNLLELFAPDSDEEVFFRAAFTNSCGTTHSDISHVVVDKHGPFVNTDIDQEEVACVGGEVTLTAKITGSGAGNNPDNINEAWLQYNNNGVWEEVPGSYQKSNNSGQITYSYTINTGDYPYEPEFRIYVTGKCGTSSTSVKILYLQSVVTTVNSCIGGDNVQFLLDDEITNDNNLDQDEGWTVNGGGDINPVTGEFEPTTPGCYEATYAKGNCIDTKPFVVFPEVPAFELTGGCGTELEIPEITPVADFSLEFAVQPPGGTLSEYGTRTQANTILNNTSGCWTILARYVLTSDCSTEYATVPAGTISPCGDYTVNALVLPEPPVLNTPNNTCNTTFTLPSVPAISGFSVEWKIDGNDWAATPTLPTDPGCHTIQARYVLENECGTLPASATGDEDCVSNIVSVVIYPPAPPAPEVSAGCGPFEVTPPADIGGFNIEYSFDDGDTWGSSNQSPAGDDCSGYEVKTRYVLADDCGNTNAGDASSSLACSESDATLRIIDTTPPDVTCNTPAPDPVCVNTAAQTYVHTGTSWDATVIENCETTSVFASLSGDTEAVNLTTLNNVEFNIGITTVTWEAFDGCNYNTCEFTVTVNPKPVINPYSVEICSDGSFSYTPENETDGIVPTGTTYSWSAPSVAGIEGTVAGTDETNISGTLTNTTDQPIDVVYTVTPTAGICDGEPFTVTITVNPVITCTISGPAEPLCPNTEYIFTAETGMSNYFWSITGDATIVGNTDGETVTIRTADVCDGAFTLNLNYNDASGCGSTCELTVTILDETAPVITTQPVNDEALCVSGGAGSNTNYQTWLENNGGATATDNCSDVTWTNNSTTQDWVIDLVAHAKTKTVTFTATDECGNSTDTDPAIFTITDDEPPTITCPGDGNPIVLQAITGECEVTEYEADLDPVYSDICSDPELSYILNLPDGTTVEGDGSVDGYNFPLGETTVTYIATDDVGNEASCQFTVFVEWTEFYETIVDCPPVPDPVFVENGETEAWVEVSAPTYDDPCVAVKTVEHDSEFSTETENANGNYPIGTTIVTWTITDVSGNTYECEQEVVVLAAPVIECPDPDTLDAGSGVCSALFDPLEAELVSGGRPLVWTYTISWPDGRPDTYVEFDETTEGVEGPPEIGEMEFPVGTTTIYWTATNPSGTDECSHTITVIDNEPPSFTPPAAYENCVDPLHWATYDPDNANPVVNHIDPNLNKYPVDFRTFESENTELNIENINDNCCADDDLIIHWKIEFSPTPDPQNEDEWITHDPIESTGQPSEYGSDIELWGDGVEFNTITHTITYWLEDCSLDEEGNGNMSEPISVDIVITPRPQITKENY</sequence>
<dbReference type="OrthoDB" id="1091850at2"/>
<evidence type="ECO:0000256" key="2">
    <source>
        <dbReference type="SAM" id="MobiDB-lite"/>
    </source>
</evidence>
<dbReference type="SUPFAM" id="SSF49299">
    <property type="entry name" value="PKD domain"/>
    <property type="match status" value="1"/>
</dbReference>
<dbReference type="Proteomes" id="UP000184050">
    <property type="component" value="Unassembled WGS sequence"/>
</dbReference>
<evidence type="ECO:0000313" key="5">
    <source>
        <dbReference type="Proteomes" id="UP000184050"/>
    </source>
</evidence>
<dbReference type="InterPro" id="IPR003410">
    <property type="entry name" value="HYR_dom"/>
</dbReference>
<feature type="domain" description="HYR" evidence="3">
    <location>
        <begin position="285"/>
        <end position="371"/>
    </location>
</feature>
<feature type="domain" description="HYR" evidence="3">
    <location>
        <begin position="2556"/>
        <end position="2655"/>
    </location>
</feature>
<feature type="region of interest" description="Disordered" evidence="2">
    <location>
        <begin position="166"/>
        <end position="192"/>
    </location>
</feature>
<dbReference type="STRING" id="1168035.SAMN05444280_11382"/>
<feature type="domain" description="HYR" evidence="3">
    <location>
        <begin position="2656"/>
        <end position="2746"/>
    </location>
</feature>
<proteinExistence type="predicted"/>
<accession>A0A1M6HGQ0</accession>
<evidence type="ECO:0000256" key="1">
    <source>
        <dbReference type="ARBA" id="ARBA00022737"/>
    </source>
</evidence>
<dbReference type="PANTHER" id="PTHR24273">
    <property type="entry name" value="FI04643P-RELATED"/>
    <property type="match status" value="1"/>
</dbReference>
<gene>
    <name evidence="4" type="ORF">SAMN05444280_11382</name>
</gene>
<dbReference type="Pfam" id="PF19406">
    <property type="entry name" value="PKD_5"/>
    <property type="match status" value="2"/>
</dbReference>
<evidence type="ECO:0000313" key="4">
    <source>
        <dbReference type="EMBL" id="SHJ21314.1"/>
    </source>
</evidence>
<reference evidence="4 5" key="1">
    <citation type="submission" date="2016-11" db="EMBL/GenBank/DDBJ databases">
        <authorList>
            <person name="Jaros S."/>
            <person name="Januszkiewicz K."/>
            <person name="Wedrychowicz H."/>
        </authorList>
    </citation>
    <scope>NUCLEOTIDE SEQUENCE [LARGE SCALE GENOMIC DNA]</scope>
    <source>
        <strain evidence="4 5">DSM 27063</strain>
    </source>
</reference>
<dbReference type="PANTHER" id="PTHR24273:SF32">
    <property type="entry name" value="HYALIN"/>
    <property type="match status" value="1"/>
</dbReference>